<accession>A0ABQ9ZMZ1</accession>
<comment type="caution">
    <text evidence="1">The sequence shown here is derived from an EMBL/GenBank/DDBJ whole genome shotgun (WGS) entry which is preliminary data.</text>
</comment>
<proteinExistence type="predicted"/>
<dbReference type="EMBL" id="JAOYFB010000004">
    <property type="protein sequence ID" value="KAK4014271.1"/>
    <property type="molecule type" value="Genomic_DNA"/>
</dbReference>
<name>A0ABQ9ZMZ1_9CRUS</name>
<keyword evidence="2" id="KW-1185">Reference proteome</keyword>
<gene>
    <name evidence="1" type="ORF">OUZ56_026803</name>
</gene>
<organism evidence="1 2">
    <name type="scientific">Daphnia magna</name>
    <dbReference type="NCBI Taxonomy" id="35525"/>
    <lineage>
        <taxon>Eukaryota</taxon>
        <taxon>Metazoa</taxon>
        <taxon>Ecdysozoa</taxon>
        <taxon>Arthropoda</taxon>
        <taxon>Crustacea</taxon>
        <taxon>Branchiopoda</taxon>
        <taxon>Diplostraca</taxon>
        <taxon>Cladocera</taxon>
        <taxon>Anomopoda</taxon>
        <taxon>Daphniidae</taxon>
        <taxon>Daphnia</taxon>
    </lineage>
</organism>
<evidence type="ECO:0000313" key="2">
    <source>
        <dbReference type="Proteomes" id="UP001234178"/>
    </source>
</evidence>
<protein>
    <submittedName>
        <fullName evidence="1">Uncharacterized protein</fullName>
    </submittedName>
</protein>
<evidence type="ECO:0000313" key="1">
    <source>
        <dbReference type="EMBL" id="KAK4014271.1"/>
    </source>
</evidence>
<dbReference type="Proteomes" id="UP001234178">
    <property type="component" value="Unassembled WGS sequence"/>
</dbReference>
<sequence>MDSTHGYLAERSLNLLWRHHHCKSNRGTASFLPLLAGRQAGQVQVPTLPLDSGTCNARCPNATSIPHEPNIY</sequence>
<reference evidence="1 2" key="1">
    <citation type="journal article" date="2023" name="Nucleic Acids Res.">
        <title>The hologenome of Daphnia magna reveals possible DNA methylation and microbiome-mediated evolution of the host genome.</title>
        <authorList>
            <person name="Chaturvedi A."/>
            <person name="Li X."/>
            <person name="Dhandapani V."/>
            <person name="Marshall H."/>
            <person name="Kissane S."/>
            <person name="Cuenca-Cambronero M."/>
            <person name="Asole G."/>
            <person name="Calvet F."/>
            <person name="Ruiz-Romero M."/>
            <person name="Marangio P."/>
            <person name="Guigo R."/>
            <person name="Rago D."/>
            <person name="Mirbahai L."/>
            <person name="Eastwood N."/>
            <person name="Colbourne J.K."/>
            <person name="Zhou J."/>
            <person name="Mallon E."/>
            <person name="Orsini L."/>
        </authorList>
    </citation>
    <scope>NUCLEOTIDE SEQUENCE [LARGE SCALE GENOMIC DNA]</scope>
    <source>
        <strain evidence="1">LRV0_1</strain>
    </source>
</reference>